<dbReference type="PANTHER" id="PTHR35333">
    <property type="entry name" value="BETA-LACTAMASE"/>
    <property type="match status" value="1"/>
</dbReference>
<name>A0A543EUB2_9MICO</name>
<dbReference type="InterPro" id="IPR045155">
    <property type="entry name" value="Beta-lactam_cat"/>
</dbReference>
<reference evidence="2 3" key="1">
    <citation type="submission" date="2019-06" db="EMBL/GenBank/DDBJ databases">
        <title>Sequencing the genomes of 1000 actinobacteria strains.</title>
        <authorList>
            <person name="Klenk H.-P."/>
        </authorList>
    </citation>
    <scope>NUCLEOTIDE SEQUENCE [LARGE SCALE GENOMIC DNA]</scope>
    <source>
        <strain evidence="2 3">DSM 105492</strain>
    </source>
</reference>
<dbReference type="SUPFAM" id="SSF56601">
    <property type="entry name" value="beta-lactamase/transpeptidase-like"/>
    <property type="match status" value="1"/>
</dbReference>
<dbReference type="GO" id="GO:0030655">
    <property type="term" value="P:beta-lactam antibiotic catabolic process"/>
    <property type="evidence" value="ECO:0007669"/>
    <property type="project" value="InterPro"/>
</dbReference>
<dbReference type="RefSeq" id="WP_246093506.1">
    <property type="nucleotide sequence ID" value="NZ_BAABLH010000002.1"/>
</dbReference>
<accession>A0A543EUB2</accession>
<dbReference type="AlphaFoldDB" id="A0A543EUB2"/>
<dbReference type="Gene3D" id="3.40.710.10">
    <property type="entry name" value="DD-peptidase/beta-lactamase superfamily"/>
    <property type="match status" value="1"/>
</dbReference>
<sequence>MIALTLPALDPRVRWSIRIVDAVGAGILAEHEPYQQCETASVGKVFLLIEVARRLESGELDPDQRIAIPEEHRVADSGLLYRMRDQRVTVDDAALLVGAVSDNLATNALLALCGLDAVRAVAPGLGFADTSLHDFIRNERTPDLPWTPSYGTAAELAELMRRLGAGEVDSPAVSGRVLDWLAADTDTSMVADALLLDPLAHVEAEYQGMVLRHKTGSTSFARIDIGHLAGPSASVAYAVAANWKHSDDDLRAPVLDAMHAIGEELRAHVTGRRRDDEKLG</sequence>
<dbReference type="GO" id="GO:0008800">
    <property type="term" value="F:beta-lactamase activity"/>
    <property type="evidence" value="ECO:0007669"/>
    <property type="project" value="InterPro"/>
</dbReference>
<protein>
    <submittedName>
        <fullName evidence="2">Beta-lactamase class A</fullName>
    </submittedName>
</protein>
<dbReference type="Pfam" id="PF13354">
    <property type="entry name" value="Beta-lactamase2"/>
    <property type="match status" value="1"/>
</dbReference>
<keyword evidence="3" id="KW-1185">Reference proteome</keyword>
<organism evidence="2 3">
    <name type="scientific">Microbacterium kyungheense</name>
    <dbReference type="NCBI Taxonomy" id="1263636"/>
    <lineage>
        <taxon>Bacteria</taxon>
        <taxon>Bacillati</taxon>
        <taxon>Actinomycetota</taxon>
        <taxon>Actinomycetes</taxon>
        <taxon>Micrococcales</taxon>
        <taxon>Microbacteriaceae</taxon>
        <taxon>Microbacterium</taxon>
    </lineage>
</organism>
<evidence type="ECO:0000313" key="2">
    <source>
        <dbReference type="EMBL" id="TQM25162.1"/>
    </source>
</evidence>
<proteinExistence type="predicted"/>
<comment type="caution">
    <text evidence="2">The sequence shown here is derived from an EMBL/GenBank/DDBJ whole genome shotgun (WGS) entry which is preliminary data.</text>
</comment>
<dbReference type="Proteomes" id="UP000320235">
    <property type="component" value="Unassembled WGS sequence"/>
</dbReference>
<dbReference type="EMBL" id="VFPE01000003">
    <property type="protein sequence ID" value="TQM25162.1"/>
    <property type="molecule type" value="Genomic_DNA"/>
</dbReference>
<dbReference type="PANTHER" id="PTHR35333:SF3">
    <property type="entry name" value="BETA-LACTAMASE-TYPE TRANSPEPTIDASE FOLD CONTAINING PROTEIN"/>
    <property type="match status" value="1"/>
</dbReference>
<feature type="domain" description="Beta-lactamase class A catalytic" evidence="1">
    <location>
        <begin position="29"/>
        <end position="240"/>
    </location>
</feature>
<dbReference type="GO" id="GO:0046677">
    <property type="term" value="P:response to antibiotic"/>
    <property type="evidence" value="ECO:0007669"/>
    <property type="project" value="InterPro"/>
</dbReference>
<evidence type="ECO:0000313" key="3">
    <source>
        <dbReference type="Proteomes" id="UP000320235"/>
    </source>
</evidence>
<dbReference type="InterPro" id="IPR000871">
    <property type="entry name" value="Beta-lactam_class-A"/>
</dbReference>
<gene>
    <name evidence="2" type="ORF">FB391_2622</name>
</gene>
<dbReference type="InterPro" id="IPR012338">
    <property type="entry name" value="Beta-lactam/transpept-like"/>
</dbReference>
<evidence type="ECO:0000259" key="1">
    <source>
        <dbReference type="Pfam" id="PF13354"/>
    </source>
</evidence>